<dbReference type="EMBL" id="WVTA01000005">
    <property type="protein sequence ID" value="KAK3210100.1"/>
    <property type="molecule type" value="Genomic_DNA"/>
</dbReference>
<feature type="signal peptide" evidence="1">
    <location>
        <begin position="1"/>
        <end position="20"/>
    </location>
</feature>
<gene>
    <name evidence="2" type="ORF">GRF29_44g1625093</name>
</gene>
<organism evidence="2 3">
    <name type="scientific">Pseudopithomyces chartarum</name>
    <dbReference type="NCBI Taxonomy" id="1892770"/>
    <lineage>
        <taxon>Eukaryota</taxon>
        <taxon>Fungi</taxon>
        <taxon>Dikarya</taxon>
        <taxon>Ascomycota</taxon>
        <taxon>Pezizomycotina</taxon>
        <taxon>Dothideomycetes</taxon>
        <taxon>Pleosporomycetidae</taxon>
        <taxon>Pleosporales</taxon>
        <taxon>Massarineae</taxon>
        <taxon>Didymosphaeriaceae</taxon>
        <taxon>Pseudopithomyces</taxon>
    </lineage>
</organism>
<comment type="caution">
    <text evidence="2">The sequence shown here is derived from an EMBL/GenBank/DDBJ whole genome shotgun (WGS) entry which is preliminary data.</text>
</comment>
<evidence type="ECO:0000256" key="1">
    <source>
        <dbReference type="SAM" id="SignalP"/>
    </source>
</evidence>
<dbReference type="InterPro" id="IPR006771">
    <property type="entry name" value="CetA-like"/>
</dbReference>
<dbReference type="Proteomes" id="UP001280581">
    <property type="component" value="Unassembled WGS sequence"/>
</dbReference>
<dbReference type="PANTHER" id="PTHR36195">
    <property type="entry name" value="DOMAIN PROTEIN, PUTATIVE (AFU_ORTHOLOGUE AFUA_5G01990)-RELATED-RELATED"/>
    <property type="match status" value="1"/>
</dbReference>
<keyword evidence="3" id="KW-1185">Reference proteome</keyword>
<dbReference type="Pfam" id="PF04681">
    <property type="entry name" value="Bys1"/>
    <property type="match status" value="1"/>
</dbReference>
<dbReference type="AlphaFoldDB" id="A0AAN6M1G4"/>
<dbReference type="PANTHER" id="PTHR36195:SF6">
    <property type="entry name" value="SECRETED THAUMATIN-LIKE PROTEIN CALA"/>
    <property type="match status" value="1"/>
</dbReference>
<protein>
    <submittedName>
        <fullName evidence="2">Uncharacterized protein</fullName>
    </submittedName>
</protein>
<feature type="chain" id="PRO_5043004011" evidence="1">
    <location>
        <begin position="21"/>
        <end position="979"/>
    </location>
</feature>
<accession>A0AAN6M1G4</accession>
<name>A0AAN6M1G4_9PLEO</name>
<evidence type="ECO:0000313" key="2">
    <source>
        <dbReference type="EMBL" id="KAK3210100.1"/>
    </source>
</evidence>
<sequence>MHSRALLTVGALVALGQAKAVVTNNCHTHVYIWSVPNQPGLANNLPLGPGARYEEPWRPGTVGTPGIAIKVSTESNGIYATKDEIDFQYSIATSSPSYIWINLDNIRGNAFSRAVLHTCHSIIERPVGFTEQCSTIDDVELTLCGSERTVPVHDTTPAHVISGCIGRVSERENDSPYSHACSGRVVSPIRKGSTLPLKTIMRLEAAKHAQEAPKYVSIPVNNVFLGNLTTRHPPKHVDVVKRAKQVSAHRTFDTAALITGKRENFWTSDSGDSDSWCEIWDGEYKLPALGKDTHVGPKPSIHNLAPQGLSEHEKRFVPAPTPNPVDDTITAHHLNDVRNVCIVVANEKLGKYFGADVTEHLVTSIFPHTRWTDNLDDCSPRAIVASRDYHHKLIDKKQGKTTKCLHELSYHGNFSGDPMWHVVWPCEGKVCKRLKKDLNSLSRDVGERWAWSDDKDGCLAQAYFGEDAPPVCKDLLGPETIGNLYGYWGKMYGDILRRMYPDVPLSDLESSCSDAELGPSKRWYHNDRIEKPRIKRCVDPYCTPFGRDCSDVEDDLEDFSHKVGHNTDWTTEDEVCQEDEVHMHPHFVLRRHMKTIEDACIKEICKDLVSSDKTCEHKVKFFQEMLQVVSGATFNGSFCHAIGGKQTIPVLDSVKKERSEPILCTKDFCRRSNHIEHNCEKIQHDFQAFVNKTMQLSAVEFTDDNDMCAPSVAHGPDSMRSSVRLRASSRSQTNDNFEILKHDEKRDRPKMQVSLCAENVCQHPDNNQLNGSECLHAMEMVSFDIFGLHFEFDDDPDLCHSADGIIKICGKVFCDLINHDCEQGKDLFRNYMDSIMATAIEFADSKEVCGPVLARAAFGDPAQFRRSLPLGCAKVYCAPHIPGVDCGTLERDFSRVTADISSEAHACIDDPLLYRAPMYDQQGHQLLCMKDFCSFLKHGVDCEQTFPHIRRYYKDIHSVDIEPTLIESTCGHVPSDFYG</sequence>
<keyword evidence="1" id="KW-0732">Signal</keyword>
<reference evidence="2 3" key="1">
    <citation type="submission" date="2021-02" db="EMBL/GenBank/DDBJ databases">
        <title>Genome assembly of Pseudopithomyces chartarum.</title>
        <authorList>
            <person name="Jauregui R."/>
            <person name="Singh J."/>
            <person name="Voisey C."/>
        </authorList>
    </citation>
    <scope>NUCLEOTIDE SEQUENCE [LARGE SCALE GENOMIC DNA]</scope>
    <source>
        <strain evidence="2 3">AGR01</strain>
    </source>
</reference>
<proteinExistence type="predicted"/>
<evidence type="ECO:0000313" key="3">
    <source>
        <dbReference type="Proteomes" id="UP001280581"/>
    </source>
</evidence>